<keyword evidence="2 4" id="KW-0560">Oxidoreductase</keyword>
<feature type="domain" description="D-isomer specific 2-hydroxyacid dehydrogenase catalytic" evidence="5">
    <location>
        <begin position="46"/>
        <end position="318"/>
    </location>
</feature>
<evidence type="ECO:0000259" key="5">
    <source>
        <dbReference type="Pfam" id="PF00389"/>
    </source>
</evidence>
<evidence type="ECO:0000259" key="6">
    <source>
        <dbReference type="Pfam" id="PF02826"/>
    </source>
</evidence>
<evidence type="ECO:0000256" key="1">
    <source>
        <dbReference type="ARBA" id="ARBA00022857"/>
    </source>
</evidence>
<dbReference type="EMBL" id="FLRC01000030">
    <property type="protein sequence ID" value="SBT26257.1"/>
    <property type="molecule type" value="Genomic_DNA"/>
</dbReference>
<dbReference type="CDD" id="cd12156">
    <property type="entry name" value="HPPR"/>
    <property type="match status" value="1"/>
</dbReference>
<dbReference type="EC" id="1.1.1.95" evidence="7"/>
<name>A0A1C3K4F0_9BURK</name>
<proteinExistence type="inferred from homology"/>
<dbReference type="FunFam" id="3.40.50.720:FF:000213">
    <property type="entry name" value="Putative 2-hydroxyacid dehydrogenase"/>
    <property type="match status" value="1"/>
</dbReference>
<dbReference type="GO" id="GO:0016618">
    <property type="term" value="F:hydroxypyruvate reductase [NAD(P)H] activity"/>
    <property type="evidence" value="ECO:0007669"/>
    <property type="project" value="TreeGrafter"/>
</dbReference>
<dbReference type="Proteomes" id="UP000078558">
    <property type="component" value="Chromosome I"/>
</dbReference>
<reference evidence="8 9" key="2">
    <citation type="submission" date="2017-08" db="EMBL/GenBank/DDBJ databases">
        <authorList>
            <person name="de Groot N.N."/>
        </authorList>
    </citation>
    <scope>NUCLEOTIDE SEQUENCE [LARGE SCALE GENOMIC DNA]</scope>
    <source>
        <strain evidence="8">Orrdi1</strain>
    </source>
</reference>
<dbReference type="STRING" id="1851544.ODI_03601"/>
<reference evidence="7 9" key="1">
    <citation type="submission" date="2016-06" db="EMBL/GenBank/DDBJ databases">
        <authorList>
            <person name="Kjaerup R.B."/>
            <person name="Dalgaard T.S."/>
            <person name="Juul-Madsen H.R."/>
        </authorList>
    </citation>
    <scope>NUCLEOTIDE SEQUENCE [LARGE SCALE GENOMIC DNA]</scope>
    <source>
        <strain evidence="7">Orrdi1</strain>
    </source>
</reference>
<gene>
    <name evidence="7" type="ORF">ODI_03601</name>
    <name evidence="8" type="ORF">ODI_R3147</name>
</gene>
<dbReference type="KEGG" id="odi:ODI_R3147"/>
<dbReference type="Pfam" id="PF00389">
    <property type="entry name" value="2-Hacid_dh"/>
    <property type="match status" value="1"/>
</dbReference>
<dbReference type="GO" id="GO:0030267">
    <property type="term" value="F:glyoxylate reductase (NADPH) activity"/>
    <property type="evidence" value="ECO:0007669"/>
    <property type="project" value="TreeGrafter"/>
</dbReference>
<evidence type="ECO:0000313" key="7">
    <source>
        <dbReference type="EMBL" id="SBT26257.1"/>
    </source>
</evidence>
<dbReference type="GO" id="GO:0004617">
    <property type="term" value="F:phosphoglycerate dehydrogenase activity"/>
    <property type="evidence" value="ECO:0007669"/>
    <property type="project" value="UniProtKB-EC"/>
</dbReference>
<dbReference type="SUPFAM" id="SSF52283">
    <property type="entry name" value="Formate/glycerate dehydrogenase catalytic domain-like"/>
    <property type="match status" value="1"/>
</dbReference>
<dbReference type="InterPro" id="IPR050223">
    <property type="entry name" value="D-isomer_2-hydroxyacid_DH"/>
</dbReference>
<dbReference type="AlphaFoldDB" id="A0A1C3K4F0"/>
<evidence type="ECO:0000256" key="4">
    <source>
        <dbReference type="RuleBase" id="RU003719"/>
    </source>
</evidence>
<evidence type="ECO:0000313" key="9">
    <source>
        <dbReference type="Proteomes" id="UP000078558"/>
    </source>
</evidence>
<dbReference type="RefSeq" id="WP_067755689.1">
    <property type="nucleotide sequence ID" value="NZ_LT907988.1"/>
</dbReference>
<dbReference type="InterPro" id="IPR006139">
    <property type="entry name" value="D-isomer_2_OHA_DH_cat_dom"/>
</dbReference>
<feature type="domain" description="D-isomer specific 2-hydroxyacid dehydrogenase NAD-binding" evidence="6">
    <location>
        <begin position="112"/>
        <end position="287"/>
    </location>
</feature>
<dbReference type="EMBL" id="LT907988">
    <property type="protein sequence ID" value="SOE51032.1"/>
    <property type="molecule type" value="Genomic_DNA"/>
</dbReference>
<dbReference type="Pfam" id="PF02826">
    <property type="entry name" value="2-Hacid_dh_C"/>
    <property type="match status" value="1"/>
</dbReference>
<dbReference type="SUPFAM" id="SSF51735">
    <property type="entry name" value="NAD(P)-binding Rossmann-fold domains"/>
    <property type="match status" value="1"/>
</dbReference>
<keyword evidence="1" id="KW-0521">NADP</keyword>
<dbReference type="InterPro" id="IPR036291">
    <property type="entry name" value="NAD(P)-bd_dom_sf"/>
</dbReference>
<dbReference type="Gene3D" id="3.40.50.720">
    <property type="entry name" value="NAD(P)-binding Rossmann-like Domain"/>
    <property type="match status" value="2"/>
</dbReference>
<dbReference type="PANTHER" id="PTHR10996">
    <property type="entry name" value="2-HYDROXYACID DEHYDROGENASE-RELATED"/>
    <property type="match status" value="1"/>
</dbReference>
<sequence length="319" mass="34306">MSQQSLPGLWMAGPLAPDLVARIEPQYQIHRGWEIKDVPAYLREHGAGIRGIATSGRFGARRDLIESLPALEAIISYGVGYDPIDIDAARERGVVVSNTPGVLDACVADTALALLLSVSRRICEADRYVRGGHWPLKGNFALGHSMKGKRCGIVGLGGIGLQIASRAEAFGMTISYHNRRARNDVPARYDYAASVPDLARDSDYLVLAIPGGNATKHLVNAEVLQALGADGYLINVARGTVVDEQALIQALQAGTIAGAGLDVFEHEPEVPAALRELDQVVLLPHIGSGTHETRQAMADLFIENLHAWFGEKRLVTQVV</sequence>
<evidence type="ECO:0000256" key="3">
    <source>
        <dbReference type="ARBA" id="ARBA00023027"/>
    </source>
</evidence>
<comment type="similarity">
    <text evidence="4">Belongs to the D-isomer specific 2-hydroxyacid dehydrogenase family.</text>
</comment>
<evidence type="ECO:0000313" key="8">
    <source>
        <dbReference type="EMBL" id="SOE51032.1"/>
    </source>
</evidence>
<protein>
    <submittedName>
        <fullName evidence="7">D-3-phosphoglycerate dehydrogenase</fullName>
        <ecNumber evidence="7">1.1.1.95</ecNumber>
    </submittedName>
</protein>
<accession>A0A1C3K4F0</accession>
<organism evidence="7 9">
    <name type="scientific">Orrella dioscoreae</name>
    <dbReference type="NCBI Taxonomy" id="1851544"/>
    <lineage>
        <taxon>Bacteria</taxon>
        <taxon>Pseudomonadati</taxon>
        <taxon>Pseudomonadota</taxon>
        <taxon>Betaproteobacteria</taxon>
        <taxon>Burkholderiales</taxon>
        <taxon>Alcaligenaceae</taxon>
        <taxon>Orrella</taxon>
    </lineage>
</organism>
<evidence type="ECO:0000256" key="2">
    <source>
        <dbReference type="ARBA" id="ARBA00023002"/>
    </source>
</evidence>
<keyword evidence="3" id="KW-0520">NAD</keyword>
<dbReference type="GO" id="GO:0005829">
    <property type="term" value="C:cytosol"/>
    <property type="evidence" value="ECO:0007669"/>
    <property type="project" value="TreeGrafter"/>
</dbReference>
<keyword evidence="9" id="KW-1185">Reference proteome</keyword>
<dbReference type="PANTHER" id="PTHR10996:SF178">
    <property type="entry name" value="2-HYDROXYACID DEHYDROGENASE YGL185C-RELATED"/>
    <property type="match status" value="1"/>
</dbReference>
<dbReference type="InterPro" id="IPR006140">
    <property type="entry name" value="D-isomer_DH_NAD-bd"/>
</dbReference>
<dbReference type="GO" id="GO:0051287">
    <property type="term" value="F:NAD binding"/>
    <property type="evidence" value="ECO:0007669"/>
    <property type="project" value="InterPro"/>
</dbReference>
<dbReference type="OrthoDB" id="9805416at2"/>